<evidence type="ECO:0000259" key="10">
    <source>
        <dbReference type="Pfam" id="PF10509"/>
    </source>
</evidence>
<evidence type="ECO:0000256" key="5">
    <source>
        <dbReference type="ARBA" id="ARBA00022840"/>
    </source>
</evidence>
<feature type="domain" description="GHMP kinase C-terminal" evidence="9">
    <location>
        <begin position="288"/>
        <end position="367"/>
    </location>
</feature>
<keyword evidence="3" id="KW-0547">Nucleotide-binding</keyword>
<dbReference type="PRINTS" id="PR00959">
    <property type="entry name" value="MEVGALKINASE"/>
</dbReference>
<dbReference type="SUPFAM" id="SSF54211">
    <property type="entry name" value="Ribosomal protein S5 domain 2-like"/>
    <property type="match status" value="1"/>
</dbReference>
<keyword evidence="12" id="KW-1185">Reference proteome</keyword>
<evidence type="ECO:0000256" key="7">
    <source>
        <dbReference type="NCBIfam" id="TIGR00131"/>
    </source>
</evidence>
<dbReference type="PRINTS" id="PR00473">
    <property type="entry name" value="GALCTOKINASE"/>
</dbReference>
<evidence type="ECO:0000313" key="11">
    <source>
        <dbReference type="EMBL" id="MBE1533632.1"/>
    </source>
</evidence>
<dbReference type="InterPro" id="IPR014721">
    <property type="entry name" value="Ribsml_uS5_D2-typ_fold_subgr"/>
</dbReference>
<evidence type="ECO:0000256" key="6">
    <source>
        <dbReference type="ARBA" id="ARBA00023144"/>
    </source>
</evidence>
<sequence>MTALPEAASLAGAFEAAYGRAPDGVWRAPGRVNLIGEHTDYNDGFVLPFALAQGVSAAAARRDDGIVEVRSLQASAEPVTAPVDGGPVAAENWPPGRAWAAYPVGVARVLRAALGTGGAALLIDADLPQGAGLSSSAALECATALALCDLHGVDADRRELAALAQRAENEQVGAPCGIMDQSASLLCTPGNALLLDCRSGLSGQVPFAPGDAGLTLLVVDTRASHAIGDGDYGRRRAECEEAAALLGVPALRDVKDLAAALRSLPDPVLRRRVQHVVTENHRVEAAAGLLRAGAVAELGAMLNASHLSLRDQFEISWPQADATVDAALRAGARGGRMIGGGFGGSVIVLTAADRAARVRDAITAAYAGRGWTAPVFLDAVPSEGARRAS</sequence>
<organism evidence="11 12">
    <name type="scientific">Actinomadura algeriensis</name>
    <dbReference type="NCBI Taxonomy" id="1679523"/>
    <lineage>
        <taxon>Bacteria</taxon>
        <taxon>Bacillati</taxon>
        <taxon>Actinomycetota</taxon>
        <taxon>Actinomycetes</taxon>
        <taxon>Streptosporangiales</taxon>
        <taxon>Thermomonosporaceae</taxon>
        <taxon>Actinomadura</taxon>
    </lineage>
</organism>
<dbReference type="Proteomes" id="UP000627838">
    <property type="component" value="Unassembled WGS sequence"/>
</dbReference>
<comment type="caution">
    <text evidence="11">The sequence shown here is derived from an EMBL/GenBank/DDBJ whole genome shotgun (WGS) entry which is preliminary data.</text>
</comment>
<evidence type="ECO:0000256" key="1">
    <source>
        <dbReference type="ARBA" id="ARBA00006566"/>
    </source>
</evidence>
<dbReference type="RefSeq" id="WP_192760148.1">
    <property type="nucleotide sequence ID" value="NZ_JADBDZ010000001.1"/>
</dbReference>
<dbReference type="PIRSF" id="PIRSF000530">
    <property type="entry name" value="Galactokinase"/>
    <property type="match status" value="1"/>
</dbReference>
<proteinExistence type="inferred from homology"/>
<keyword evidence="2 11" id="KW-0808">Transferase</keyword>
<protein>
    <recommendedName>
        <fullName evidence="7">Galactokinase</fullName>
        <ecNumber evidence="7">2.7.1.6</ecNumber>
    </recommendedName>
</protein>
<dbReference type="InterPro" id="IPR006204">
    <property type="entry name" value="GHMP_kinase_N_dom"/>
</dbReference>
<gene>
    <name evidence="11" type="ORF">H4W34_003465</name>
</gene>
<dbReference type="Pfam" id="PF08544">
    <property type="entry name" value="GHMP_kinases_C"/>
    <property type="match status" value="1"/>
</dbReference>
<name>A0ABR9JSU6_9ACTN</name>
<keyword evidence="5" id="KW-0067">ATP-binding</keyword>
<dbReference type="EMBL" id="JADBDZ010000001">
    <property type="protein sequence ID" value="MBE1533632.1"/>
    <property type="molecule type" value="Genomic_DNA"/>
</dbReference>
<keyword evidence="6" id="KW-0299">Galactose metabolism</keyword>
<evidence type="ECO:0000256" key="3">
    <source>
        <dbReference type="ARBA" id="ARBA00022741"/>
    </source>
</evidence>
<evidence type="ECO:0000256" key="2">
    <source>
        <dbReference type="ARBA" id="ARBA00022679"/>
    </source>
</evidence>
<evidence type="ECO:0000259" key="8">
    <source>
        <dbReference type="Pfam" id="PF00288"/>
    </source>
</evidence>
<keyword evidence="6" id="KW-0119">Carbohydrate metabolism</keyword>
<dbReference type="PROSITE" id="PS00627">
    <property type="entry name" value="GHMP_KINASES_ATP"/>
    <property type="match status" value="1"/>
</dbReference>
<dbReference type="Gene3D" id="3.30.70.890">
    <property type="entry name" value="GHMP kinase, C-terminal domain"/>
    <property type="match status" value="1"/>
</dbReference>
<keyword evidence="4" id="KW-0418">Kinase</keyword>
<comment type="similarity">
    <text evidence="1">Belongs to the GHMP kinase family. GalK subfamily.</text>
</comment>
<accession>A0ABR9JSU6</accession>
<dbReference type="InterPro" id="IPR013750">
    <property type="entry name" value="GHMP_kinase_C_dom"/>
</dbReference>
<dbReference type="InterPro" id="IPR006206">
    <property type="entry name" value="Mevalonate/galactokinase"/>
</dbReference>
<dbReference type="EC" id="2.7.1.6" evidence="7"/>
<dbReference type="NCBIfam" id="TIGR00131">
    <property type="entry name" value="gal_kin"/>
    <property type="match status" value="1"/>
</dbReference>
<dbReference type="Gene3D" id="3.30.230.10">
    <property type="match status" value="1"/>
</dbReference>
<dbReference type="InterPro" id="IPR019741">
    <property type="entry name" value="Galactokinase_CS"/>
</dbReference>
<dbReference type="InterPro" id="IPR036554">
    <property type="entry name" value="GHMP_kinase_C_sf"/>
</dbReference>
<dbReference type="InterPro" id="IPR020568">
    <property type="entry name" value="Ribosomal_Su5_D2-typ_SF"/>
</dbReference>
<dbReference type="InterPro" id="IPR006203">
    <property type="entry name" value="GHMP_knse_ATP-bd_CS"/>
</dbReference>
<dbReference type="InterPro" id="IPR019539">
    <property type="entry name" value="GalKase_N"/>
</dbReference>
<reference evidence="11 12" key="1">
    <citation type="submission" date="2020-10" db="EMBL/GenBank/DDBJ databases">
        <title>Sequencing the genomes of 1000 actinobacteria strains.</title>
        <authorList>
            <person name="Klenk H.-P."/>
        </authorList>
    </citation>
    <scope>NUCLEOTIDE SEQUENCE [LARGE SCALE GENOMIC DNA]</scope>
    <source>
        <strain evidence="11 12">DSM 46744</strain>
    </source>
</reference>
<dbReference type="GO" id="GO:0004335">
    <property type="term" value="F:galactokinase activity"/>
    <property type="evidence" value="ECO:0007669"/>
    <property type="project" value="UniProtKB-EC"/>
</dbReference>
<dbReference type="SUPFAM" id="SSF55060">
    <property type="entry name" value="GHMP Kinase, C-terminal domain"/>
    <property type="match status" value="1"/>
</dbReference>
<dbReference type="PROSITE" id="PS00106">
    <property type="entry name" value="GALACTOKINASE"/>
    <property type="match status" value="1"/>
</dbReference>
<evidence type="ECO:0000313" key="12">
    <source>
        <dbReference type="Proteomes" id="UP000627838"/>
    </source>
</evidence>
<dbReference type="Pfam" id="PF00288">
    <property type="entry name" value="GHMP_kinases_N"/>
    <property type="match status" value="1"/>
</dbReference>
<dbReference type="PANTHER" id="PTHR10457:SF7">
    <property type="entry name" value="GALACTOKINASE-RELATED"/>
    <property type="match status" value="1"/>
</dbReference>
<feature type="domain" description="Galactokinase N-terminal" evidence="10">
    <location>
        <begin position="13"/>
        <end position="61"/>
    </location>
</feature>
<evidence type="ECO:0000259" key="9">
    <source>
        <dbReference type="Pfam" id="PF08544"/>
    </source>
</evidence>
<feature type="domain" description="GHMP kinase N-terminal" evidence="8">
    <location>
        <begin position="102"/>
        <end position="186"/>
    </location>
</feature>
<dbReference type="Pfam" id="PF10509">
    <property type="entry name" value="GalKase_gal_bdg"/>
    <property type="match status" value="1"/>
</dbReference>
<dbReference type="InterPro" id="IPR000705">
    <property type="entry name" value="Galactokinase"/>
</dbReference>
<dbReference type="PANTHER" id="PTHR10457">
    <property type="entry name" value="MEVALONATE KINASE/GALACTOKINASE"/>
    <property type="match status" value="1"/>
</dbReference>
<evidence type="ECO:0000256" key="4">
    <source>
        <dbReference type="ARBA" id="ARBA00022777"/>
    </source>
</evidence>